<dbReference type="Proteomes" id="UP000477311">
    <property type="component" value="Unassembled WGS sequence"/>
</dbReference>
<organism evidence="10 11">
    <name type="scientific">Limisphaera ngatamarikiensis</name>
    <dbReference type="NCBI Taxonomy" id="1324935"/>
    <lineage>
        <taxon>Bacteria</taxon>
        <taxon>Pseudomonadati</taxon>
        <taxon>Verrucomicrobiota</taxon>
        <taxon>Verrucomicrobiia</taxon>
        <taxon>Limisphaerales</taxon>
        <taxon>Limisphaeraceae</taxon>
        <taxon>Limisphaera</taxon>
    </lineage>
</organism>
<comment type="catalytic activity">
    <reaction evidence="8">
        <text>a 2'-deoxyribonucleoside 5'-diphosphate + ATP = a 2'-deoxyribonucleoside 5'-triphosphate + ADP</text>
        <dbReference type="Rhea" id="RHEA:44640"/>
        <dbReference type="ChEBI" id="CHEBI:30616"/>
        <dbReference type="ChEBI" id="CHEBI:61560"/>
        <dbReference type="ChEBI" id="CHEBI:73316"/>
        <dbReference type="ChEBI" id="CHEBI:456216"/>
        <dbReference type="EC" id="2.7.4.6"/>
    </reaction>
</comment>
<comment type="caution">
    <text evidence="10">The sequence shown here is derived from an EMBL/GenBank/DDBJ whole genome shotgun (WGS) entry which is preliminary data.</text>
</comment>
<sequence>MSQELTYALITPYSLLKSRTGGILSRLIARTGLDFVAARMFAPSADLLERYAASLPSADDPQEPLIQQLFQDYVRQRMGPDPRTGRRKRVMMLVFQGENAVQKLRDVVGFFSRNRYAGQTIRDTYGDLVCDDAGQVRYFEPAVLIPVNPVQAENHLKLWARYSDTDGGLLENVIEYAPGEVPERTLVLLKPDNFRFPTGRPGNVIDFFSRTGLYIVAIKVHRMSVAEAVEFYGPVREVLRTKLKGVVGGRARAALERELGFGLPVEVEAGLGELLGPLYGENQFENIVRFMSGRAPSEWPKERWHEPGTEKCIALVYEGVNAVAKIRDVLGPTDPAKAPPGSIRREFGSNVMVNAAHASDSPQNAAREMAIVKPEQNQFRQVIESVYGPVA</sequence>
<dbReference type="GO" id="GO:0005524">
    <property type="term" value="F:ATP binding"/>
    <property type="evidence" value="ECO:0007669"/>
    <property type="project" value="UniProtKB-KW"/>
</dbReference>
<evidence type="ECO:0000256" key="1">
    <source>
        <dbReference type="ARBA" id="ARBA00001946"/>
    </source>
</evidence>
<evidence type="ECO:0000256" key="2">
    <source>
        <dbReference type="ARBA" id="ARBA00008142"/>
    </source>
</evidence>
<evidence type="ECO:0000256" key="7">
    <source>
        <dbReference type="PROSITE-ProRule" id="PRU00706"/>
    </source>
</evidence>
<dbReference type="EMBL" id="JAAKYA010000042">
    <property type="protein sequence ID" value="NGO38949.1"/>
    <property type="molecule type" value="Genomic_DNA"/>
</dbReference>
<accession>A0A6M1RN11</accession>
<comment type="similarity">
    <text evidence="2 7">Belongs to the NDK family.</text>
</comment>
<keyword evidence="5 8" id="KW-0418">Kinase</keyword>
<dbReference type="PROSITE" id="PS00469">
    <property type="entry name" value="NDPK"/>
    <property type="match status" value="1"/>
</dbReference>
<evidence type="ECO:0000256" key="4">
    <source>
        <dbReference type="ARBA" id="ARBA00022741"/>
    </source>
</evidence>
<proteinExistence type="inferred from homology"/>
<keyword evidence="6 8" id="KW-0067">ATP-binding</keyword>
<evidence type="ECO:0000256" key="8">
    <source>
        <dbReference type="RuleBase" id="RU004013"/>
    </source>
</evidence>
<name>A0A6M1RN11_9BACT</name>
<dbReference type="SMART" id="SM00562">
    <property type="entry name" value="NDK"/>
    <property type="match status" value="1"/>
</dbReference>
<dbReference type="RefSeq" id="WP_165106693.1">
    <property type="nucleotide sequence ID" value="NZ_JAAKYA010000042.1"/>
</dbReference>
<evidence type="ECO:0000313" key="10">
    <source>
        <dbReference type="EMBL" id="NGO38949.1"/>
    </source>
</evidence>
<dbReference type="GO" id="GO:0004550">
    <property type="term" value="F:nucleoside diphosphate kinase activity"/>
    <property type="evidence" value="ECO:0007669"/>
    <property type="project" value="UniProtKB-EC"/>
</dbReference>
<dbReference type="InterPro" id="IPR023005">
    <property type="entry name" value="Nucleoside_diP_kinase_AS"/>
</dbReference>
<protein>
    <recommendedName>
        <fullName evidence="8">Nucleoside diphosphate kinase</fullName>
        <ecNumber evidence="8">2.7.4.6</ecNumber>
    </recommendedName>
</protein>
<dbReference type="InterPro" id="IPR036850">
    <property type="entry name" value="NDK-like_dom_sf"/>
</dbReference>
<evidence type="ECO:0000259" key="9">
    <source>
        <dbReference type="SMART" id="SM00562"/>
    </source>
</evidence>
<evidence type="ECO:0000256" key="5">
    <source>
        <dbReference type="ARBA" id="ARBA00022777"/>
    </source>
</evidence>
<reference evidence="10 11" key="1">
    <citation type="submission" date="2020-02" db="EMBL/GenBank/DDBJ databases">
        <title>Draft genome sequence of Limisphaera ngatamarikiensis NGM72.4T, a thermophilic Verrucomicrobia grouped in subdivision 3.</title>
        <authorList>
            <person name="Carere C.R."/>
            <person name="Steen J."/>
            <person name="Hugenholtz P."/>
            <person name="Stott M.B."/>
        </authorList>
    </citation>
    <scope>NUCLEOTIDE SEQUENCE [LARGE SCALE GENOMIC DNA]</scope>
    <source>
        <strain evidence="10 11">NGM72.4</strain>
    </source>
</reference>
<dbReference type="EC" id="2.7.4.6" evidence="8"/>
<dbReference type="Gene3D" id="3.30.70.141">
    <property type="entry name" value="Nucleoside diphosphate kinase-like domain"/>
    <property type="match status" value="2"/>
</dbReference>
<comment type="caution">
    <text evidence="7">Lacks conserved residue(s) required for the propagation of feature annotation.</text>
</comment>
<dbReference type="Pfam" id="PF00334">
    <property type="entry name" value="NDK"/>
    <property type="match status" value="2"/>
</dbReference>
<comment type="cofactor">
    <cofactor evidence="1">
        <name>Mg(2+)</name>
        <dbReference type="ChEBI" id="CHEBI:18420"/>
    </cofactor>
</comment>
<keyword evidence="3 8" id="KW-0808">Transferase</keyword>
<dbReference type="AlphaFoldDB" id="A0A6M1RN11"/>
<evidence type="ECO:0000256" key="3">
    <source>
        <dbReference type="ARBA" id="ARBA00022679"/>
    </source>
</evidence>
<gene>
    <name evidence="10" type="ORF">G4L39_06005</name>
</gene>
<keyword evidence="4 8" id="KW-0547">Nucleotide-binding</keyword>
<dbReference type="InterPro" id="IPR034907">
    <property type="entry name" value="NDK-like_dom"/>
</dbReference>
<dbReference type="SUPFAM" id="SSF54919">
    <property type="entry name" value="Nucleoside diphosphate kinase, NDK"/>
    <property type="match status" value="2"/>
</dbReference>
<evidence type="ECO:0000313" key="11">
    <source>
        <dbReference type="Proteomes" id="UP000477311"/>
    </source>
</evidence>
<keyword evidence="11" id="KW-1185">Reference proteome</keyword>
<dbReference type="PANTHER" id="PTHR11349">
    <property type="entry name" value="NUCLEOSIDE DIPHOSPHATE KINASE"/>
    <property type="match status" value="1"/>
</dbReference>
<evidence type="ECO:0000256" key="6">
    <source>
        <dbReference type="ARBA" id="ARBA00022840"/>
    </source>
</evidence>
<dbReference type="PROSITE" id="PS51374">
    <property type="entry name" value="NDPK_LIKE"/>
    <property type="match status" value="1"/>
</dbReference>
<feature type="domain" description="Nucleoside diphosphate kinase-like" evidence="9">
    <location>
        <begin position="182"/>
        <end position="380"/>
    </location>
</feature>